<gene>
    <name evidence="2" type="ORF">LCGC14_0295530</name>
</gene>
<comment type="caution">
    <text evidence="2">The sequence shown here is derived from an EMBL/GenBank/DDBJ whole genome shotgun (WGS) entry which is preliminary data.</text>
</comment>
<name>A0A0F9TS90_9ZZZZ</name>
<protein>
    <recommendedName>
        <fullName evidence="3">Bacteriophage T4 Gp32 single-stranded DNA-binding domain-containing protein</fullName>
    </recommendedName>
</protein>
<reference evidence="2" key="1">
    <citation type="journal article" date="2015" name="Nature">
        <title>Complex archaea that bridge the gap between prokaryotes and eukaryotes.</title>
        <authorList>
            <person name="Spang A."/>
            <person name="Saw J.H."/>
            <person name="Jorgensen S.L."/>
            <person name="Zaremba-Niedzwiedzka K."/>
            <person name="Martijn J."/>
            <person name="Lind A.E."/>
            <person name="van Eijk R."/>
            <person name="Schleper C."/>
            <person name="Guy L."/>
            <person name="Ettema T.J."/>
        </authorList>
    </citation>
    <scope>NUCLEOTIDE SEQUENCE</scope>
</reference>
<feature type="region of interest" description="Disordered" evidence="1">
    <location>
        <begin position="262"/>
        <end position="330"/>
    </location>
</feature>
<dbReference type="AlphaFoldDB" id="A0A0F9TS90"/>
<feature type="compositionally biased region" description="Acidic residues" evidence="1">
    <location>
        <begin position="294"/>
        <end position="306"/>
    </location>
</feature>
<evidence type="ECO:0000313" key="2">
    <source>
        <dbReference type="EMBL" id="KKN83900.1"/>
    </source>
</evidence>
<evidence type="ECO:0000256" key="1">
    <source>
        <dbReference type="SAM" id="MobiDB-lite"/>
    </source>
</evidence>
<sequence length="330" mass="36196">MAKKTASDLSGWASDINTDATKALIEELQTEGKPWDKLESSPKKYVTNYRRICPKRPEWENPYQIVPVHYLGPNSRMVVCLKETGLGECPACQLRWELQNGGDEQGARGLRPAIRTFLNVVKINQDGTLADEKVYLMGLNQLQFLGKRATEYDLEEESELPLFYFFEKYGDLSHVETGRDLSIKAKQDKQGDYDVIVMKFSAAPPSPFPGTGELLEEGLINLPEVVAISEPKEMLSIIEGRAPGALMLPAGTTAPSAFVAPEEAAAAPSAAPSKSRFGGDEEEEAVAEEPAAASEEESTPSEEKEEENPRAAKAPPKTDPAEAIKRLRSQ</sequence>
<evidence type="ECO:0008006" key="3">
    <source>
        <dbReference type="Google" id="ProtNLM"/>
    </source>
</evidence>
<dbReference type="InterPro" id="IPR044947">
    <property type="entry name" value="Phage_T4_Gp32_ssDNA-bd_sf"/>
</dbReference>
<organism evidence="2">
    <name type="scientific">marine sediment metagenome</name>
    <dbReference type="NCBI Taxonomy" id="412755"/>
    <lineage>
        <taxon>unclassified sequences</taxon>
        <taxon>metagenomes</taxon>
        <taxon>ecological metagenomes</taxon>
    </lineage>
</organism>
<feature type="compositionally biased region" description="Basic and acidic residues" evidence="1">
    <location>
        <begin position="319"/>
        <end position="330"/>
    </location>
</feature>
<dbReference type="EMBL" id="LAZR01000179">
    <property type="protein sequence ID" value="KKN83900.1"/>
    <property type="molecule type" value="Genomic_DNA"/>
</dbReference>
<dbReference type="Gene3D" id="3.90.198.10">
    <property type="entry name" value="Replication Fork Single-Stranded Dna Binding Protein"/>
    <property type="match status" value="1"/>
</dbReference>
<proteinExistence type="predicted"/>
<accession>A0A0F9TS90</accession>
<feature type="compositionally biased region" description="Low complexity" evidence="1">
    <location>
        <begin position="262"/>
        <end position="275"/>
    </location>
</feature>